<feature type="transmembrane region" description="Helical" evidence="1">
    <location>
        <begin position="7"/>
        <end position="26"/>
    </location>
</feature>
<dbReference type="EMBL" id="GGEC01059412">
    <property type="protein sequence ID" value="MBX39896.1"/>
    <property type="molecule type" value="Transcribed_RNA"/>
</dbReference>
<name>A0A2P2NBM9_RHIMU</name>
<accession>A0A2P2NBM9</accession>
<organism evidence="2">
    <name type="scientific">Rhizophora mucronata</name>
    <name type="common">Asiatic mangrove</name>
    <dbReference type="NCBI Taxonomy" id="61149"/>
    <lineage>
        <taxon>Eukaryota</taxon>
        <taxon>Viridiplantae</taxon>
        <taxon>Streptophyta</taxon>
        <taxon>Embryophyta</taxon>
        <taxon>Tracheophyta</taxon>
        <taxon>Spermatophyta</taxon>
        <taxon>Magnoliopsida</taxon>
        <taxon>eudicotyledons</taxon>
        <taxon>Gunneridae</taxon>
        <taxon>Pentapetalae</taxon>
        <taxon>rosids</taxon>
        <taxon>fabids</taxon>
        <taxon>Malpighiales</taxon>
        <taxon>Rhizophoraceae</taxon>
        <taxon>Rhizophora</taxon>
    </lineage>
</organism>
<reference evidence="2" key="1">
    <citation type="submission" date="2018-02" db="EMBL/GenBank/DDBJ databases">
        <title>Rhizophora mucronata_Transcriptome.</title>
        <authorList>
            <person name="Meera S.P."/>
            <person name="Sreeshan A."/>
            <person name="Augustine A."/>
        </authorList>
    </citation>
    <scope>NUCLEOTIDE SEQUENCE</scope>
    <source>
        <tissue evidence="2">Leaf</tissue>
    </source>
</reference>
<evidence type="ECO:0000313" key="2">
    <source>
        <dbReference type="EMBL" id="MBX39896.1"/>
    </source>
</evidence>
<dbReference type="AlphaFoldDB" id="A0A2P2NBM9"/>
<keyword evidence="1" id="KW-0472">Membrane</keyword>
<evidence type="ECO:0000256" key="1">
    <source>
        <dbReference type="SAM" id="Phobius"/>
    </source>
</evidence>
<protein>
    <submittedName>
        <fullName evidence="2">Uncharacterized protein</fullName>
    </submittedName>
</protein>
<keyword evidence="1" id="KW-0812">Transmembrane</keyword>
<proteinExistence type="predicted"/>
<sequence>MYHQHRFISFEFLPCYWCTVHMFLLITI</sequence>
<keyword evidence="1" id="KW-1133">Transmembrane helix</keyword>